<dbReference type="Gene3D" id="1.10.1200.80">
    <property type="entry name" value="Putative flavin oxidoreducatase, domain 2"/>
    <property type="match status" value="1"/>
</dbReference>
<gene>
    <name evidence="16" type="ORF">CLV93_104299</name>
    <name evidence="15" type="ORF">JCM18694_19960</name>
</gene>
<dbReference type="GO" id="GO:0050660">
    <property type="term" value="F:flavin adenine dinucleotide binding"/>
    <property type="evidence" value="ECO:0007669"/>
    <property type="project" value="InterPro"/>
</dbReference>
<evidence type="ECO:0000256" key="9">
    <source>
        <dbReference type="ARBA" id="ARBA00048205"/>
    </source>
</evidence>
<protein>
    <recommendedName>
        <fullName evidence="11">tRNA-dihydrouridine synthase</fullName>
        <ecNumber evidence="11">1.3.1.-</ecNumber>
    </recommendedName>
</protein>
<evidence type="ECO:0000256" key="2">
    <source>
        <dbReference type="ARBA" id="ARBA00022555"/>
    </source>
</evidence>
<feature type="binding site" evidence="13">
    <location>
        <begin position="247"/>
        <end position="248"/>
    </location>
    <ligand>
        <name>FMN</name>
        <dbReference type="ChEBI" id="CHEBI:58210"/>
    </ligand>
</feature>
<dbReference type="Proteomes" id="UP000396862">
    <property type="component" value="Unassembled WGS sequence"/>
</dbReference>
<evidence type="ECO:0000256" key="5">
    <source>
        <dbReference type="ARBA" id="ARBA00022694"/>
    </source>
</evidence>
<dbReference type="PANTHER" id="PTHR45846">
    <property type="entry name" value="TRNA-DIHYDROURIDINE(47) SYNTHASE [NAD(P)(+)]-LIKE"/>
    <property type="match status" value="1"/>
</dbReference>
<name>A0A2P8CER0_9BACT</name>
<feature type="binding site" evidence="13">
    <location>
        <position position="159"/>
    </location>
    <ligand>
        <name>FMN</name>
        <dbReference type="ChEBI" id="CHEBI:58210"/>
    </ligand>
</feature>
<reference evidence="16 17" key="1">
    <citation type="submission" date="2018-03" db="EMBL/GenBank/DDBJ databases">
        <title>Genomic Encyclopedia of Archaeal and Bacterial Type Strains, Phase II (KMG-II): from individual species to whole genera.</title>
        <authorList>
            <person name="Goeker M."/>
        </authorList>
    </citation>
    <scope>NUCLEOTIDE SEQUENCE [LARGE SCALE GENOMIC DNA]</scope>
    <source>
        <strain evidence="16 17">DSM 27267</strain>
    </source>
</reference>
<dbReference type="Gene3D" id="3.20.20.70">
    <property type="entry name" value="Aldolase class I"/>
    <property type="match status" value="1"/>
</dbReference>
<evidence type="ECO:0000256" key="11">
    <source>
        <dbReference type="PIRNR" id="PIRNR006621"/>
    </source>
</evidence>
<comment type="function">
    <text evidence="1 11">Catalyzes the synthesis of 5,6-dihydrouridine (D), a modified base found in the D-loop of most tRNAs, via the reduction of the C5-C6 double bond in target uridines.</text>
</comment>
<dbReference type="Proteomes" id="UP000240621">
    <property type="component" value="Unassembled WGS sequence"/>
</dbReference>
<evidence type="ECO:0000313" key="18">
    <source>
        <dbReference type="Proteomes" id="UP000396862"/>
    </source>
</evidence>
<accession>A0A2P8CER0</accession>
<keyword evidence="13" id="KW-0547">Nucleotide-binding</keyword>
<comment type="catalytic activity">
    <reaction evidence="9">
        <text>a 5,6-dihydrouridine in tRNA + NADP(+) = a uridine in tRNA + NADPH + H(+)</text>
        <dbReference type="Rhea" id="RHEA:23624"/>
        <dbReference type="Rhea" id="RHEA-COMP:13339"/>
        <dbReference type="Rhea" id="RHEA-COMP:13887"/>
        <dbReference type="ChEBI" id="CHEBI:15378"/>
        <dbReference type="ChEBI" id="CHEBI:57783"/>
        <dbReference type="ChEBI" id="CHEBI:58349"/>
        <dbReference type="ChEBI" id="CHEBI:65315"/>
        <dbReference type="ChEBI" id="CHEBI:74443"/>
    </reaction>
</comment>
<feature type="active site" description="Proton donor" evidence="12">
    <location>
        <position position="120"/>
    </location>
</feature>
<dbReference type="EMBL" id="PYGC01000004">
    <property type="protein sequence ID" value="PSK83369.1"/>
    <property type="molecule type" value="Genomic_DNA"/>
</dbReference>
<dbReference type="Pfam" id="PF01207">
    <property type="entry name" value="Dus"/>
    <property type="match status" value="1"/>
</dbReference>
<evidence type="ECO:0000256" key="13">
    <source>
        <dbReference type="PIRSR" id="PIRSR006621-2"/>
    </source>
</evidence>
<comment type="catalytic activity">
    <reaction evidence="10">
        <text>a 5,6-dihydrouridine in tRNA + NAD(+) = a uridine in tRNA + NADH + H(+)</text>
        <dbReference type="Rhea" id="RHEA:54452"/>
        <dbReference type="Rhea" id="RHEA-COMP:13339"/>
        <dbReference type="Rhea" id="RHEA-COMP:13887"/>
        <dbReference type="ChEBI" id="CHEBI:15378"/>
        <dbReference type="ChEBI" id="CHEBI:57540"/>
        <dbReference type="ChEBI" id="CHEBI:57945"/>
        <dbReference type="ChEBI" id="CHEBI:65315"/>
        <dbReference type="ChEBI" id="CHEBI:74443"/>
    </reaction>
</comment>
<keyword evidence="18" id="KW-1185">Reference proteome</keyword>
<proteinExistence type="inferred from homology"/>
<evidence type="ECO:0000256" key="6">
    <source>
        <dbReference type="ARBA" id="ARBA00022857"/>
    </source>
</evidence>
<dbReference type="GO" id="GO:0000049">
    <property type="term" value="F:tRNA binding"/>
    <property type="evidence" value="ECO:0007669"/>
    <property type="project" value="UniProtKB-KW"/>
</dbReference>
<keyword evidence="7" id="KW-0694">RNA-binding</keyword>
<keyword evidence="2" id="KW-0820">tRNA-binding</keyword>
<keyword evidence="3 11" id="KW-0285">Flavoprotein</keyword>
<reference evidence="15 18" key="2">
    <citation type="submission" date="2019-10" db="EMBL/GenBank/DDBJ databases">
        <title>Prolixibacter strains distinguished by the presence of nitrate reductase genes were adept at nitrate-dependent anaerobic corrosion of metallic iron and carbon steel.</title>
        <authorList>
            <person name="Iino T."/>
            <person name="Shono N."/>
            <person name="Ito K."/>
            <person name="Nakamura R."/>
            <person name="Sueoka K."/>
            <person name="Harayama S."/>
            <person name="Ohkuma M."/>
        </authorList>
    </citation>
    <scope>NUCLEOTIDE SEQUENCE [LARGE SCALE GENOMIC DNA]</scope>
    <source>
        <strain evidence="15 18">MIC1-1</strain>
    </source>
</reference>
<feature type="binding site" evidence="13">
    <location>
        <position position="89"/>
    </location>
    <ligand>
        <name>FMN</name>
        <dbReference type="ChEBI" id="CHEBI:58210"/>
    </ligand>
</feature>
<evidence type="ECO:0000313" key="16">
    <source>
        <dbReference type="EMBL" id="PSK83369.1"/>
    </source>
</evidence>
<evidence type="ECO:0000256" key="1">
    <source>
        <dbReference type="ARBA" id="ARBA00002790"/>
    </source>
</evidence>
<evidence type="ECO:0000313" key="17">
    <source>
        <dbReference type="Proteomes" id="UP000240621"/>
    </source>
</evidence>
<dbReference type="CDD" id="cd02801">
    <property type="entry name" value="DUS_like_FMN"/>
    <property type="match status" value="1"/>
</dbReference>
<dbReference type="AlphaFoldDB" id="A0A2P8CER0"/>
<evidence type="ECO:0000256" key="7">
    <source>
        <dbReference type="ARBA" id="ARBA00022884"/>
    </source>
</evidence>
<keyword evidence="4 11" id="KW-0288">FMN</keyword>
<dbReference type="RefSeq" id="WP_106542156.1">
    <property type="nucleotide sequence ID" value="NZ_BLAU01000001.1"/>
</dbReference>
<evidence type="ECO:0000256" key="12">
    <source>
        <dbReference type="PIRSR" id="PIRSR006621-1"/>
    </source>
</evidence>
<dbReference type="PANTHER" id="PTHR45846:SF1">
    <property type="entry name" value="TRNA-DIHYDROURIDINE(47) SYNTHASE [NAD(P)(+)]-LIKE"/>
    <property type="match status" value="1"/>
</dbReference>
<dbReference type="InterPro" id="IPR013785">
    <property type="entry name" value="Aldolase_TIM"/>
</dbReference>
<comment type="cofactor">
    <cofactor evidence="11 13">
        <name>FMN</name>
        <dbReference type="ChEBI" id="CHEBI:58210"/>
    </cofactor>
</comment>
<feature type="domain" description="DUS-like FMN-binding" evidence="14">
    <location>
        <begin position="19"/>
        <end position="323"/>
    </location>
</feature>
<keyword evidence="6" id="KW-0521">NADP</keyword>
<dbReference type="OrthoDB" id="9764501at2"/>
<evidence type="ECO:0000256" key="10">
    <source>
        <dbReference type="ARBA" id="ARBA00048802"/>
    </source>
</evidence>
<dbReference type="SUPFAM" id="SSF51395">
    <property type="entry name" value="FMN-linked oxidoreductases"/>
    <property type="match status" value="1"/>
</dbReference>
<evidence type="ECO:0000256" key="4">
    <source>
        <dbReference type="ARBA" id="ARBA00022643"/>
    </source>
</evidence>
<evidence type="ECO:0000313" key="15">
    <source>
        <dbReference type="EMBL" id="GET21750.1"/>
    </source>
</evidence>
<keyword evidence="5 11" id="KW-0819">tRNA processing</keyword>
<feature type="binding site" evidence="13">
    <location>
        <position position="187"/>
    </location>
    <ligand>
        <name>FMN</name>
        <dbReference type="ChEBI" id="CHEBI:58210"/>
    </ligand>
</feature>
<keyword evidence="8 11" id="KW-0560">Oxidoreductase</keyword>
<comment type="similarity">
    <text evidence="11">Belongs to the dus family.</text>
</comment>
<evidence type="ECO:0000259" key="14">
    <source>
        <dbReference type="Pfam" id="PF01207"/>
    </source>
</evidence>
<dbReference type="InterPro" id="IPR035587">
    <property type="entry name" value="DUS-like_FMN-bd"/>
</dbReference>
<dbReference type="GO" id="GO:0017150">
    <property type="term" value="F:tRNA dihydrouridine synthase activity"/>
    <property type="evidence" value="ECO:0007669"/>
    <property type="project" value="InterPro"/>
</dbReference>
<dbReference type="EMBL" id="BLAU01000001">
    <property type="protein sequence ID" value="GET21750.1"/>
    <property type="molecule type" value="Genomic_DNA"/>
</dbReference>
<organism evidence="16 17">
    <name type="scientific">Prolixibacter denitrificans</name>
    <dbReference type="NCBI Taxonomy" id="1541063"/>
    <lineage>
        <taxon>Bacteria</taxon>
        <taxon>Pseudomonadati</taxon>
        <taxon>Bacteroidota</taxon>
        <taxon>Bacteroidia</taxon>
        <taxon>Marinilabiliales</taxon>
        <taxon>Prolixibacteraceae</taxon>
        <taxon>Prolixibacter</taxon>
    </lineage>
</organism>
<comment type="caution">
    <text evidence="16">The sequence shown here is derived from an EMBL/GenBank/DDBJ whole genome shotgun (WGS) entry which is preliminary data.</text>
</comment>
<dbReference type="PIRSF" id="PIRSF006621">
    <property type="entry name" value="Dus"/>
    <property type="match status" value="1"/>
</dbReference>
<evidence type="ECO:0000256" key="3">
    <source>
        <dbReference type="ARBA" id="ARBA00022630"/>
    </source>
</evidence>
<sequence length="336" mass="38810">MQQVVENFWTRFEEPVFCLAPMEDVTETVFREVVMRMTDPGKLHVIFTEFTSVEGLNHPVGRERVGERLIVNESERELLRKLNIKLVAQIWGKTPEIYCNMAQFITENYDFDGLDINMGCPVKNIVKQGACSALIDQPDLAKEIVLATKEGTHLPVSVKTRTGIRQHETERWIDQLLDTRPAALTLHGRTQKQQSDGEADWNEIAKAVQVRNERNVNIPVLGNGDVNSWQEGMDRVAQTGVDGVMIGRGIFHDPWFFQPGRTVPTPSERVDMLLFHTRLFEQTWGGKKNFNILKRFYKIYLNHFPNASHMRAALMETKDYDEVYRYFEEHPVAEFL</sequence>
<dbReference type="EC" id="1.3.1.-" evidence="11"/>
<dbReference type="InterPro" id="IPR001269">
    <property type="entry name" value="DUS_fam"/>
</dbReference>
<evidence type="ECO:0000256" key="8">
    <source>
        <dbReference type="ARBA" id="ARBA00023002"/>
    </source>
</evidence>
<dbReference type="InterPro" id="IPR024036">
    <property type="entry name" value="tRNA-dHydroUridine_Synthase_C"/>
</dbReference>